<keyword evidence="3" id="KW-1185">Reference proteome</keyword>
<sequence length="225" mass="24707">MDDLAEYGRAQGFQVEHRLERARTARAIASAPPPESEKARVMDACLDKDLRSFISLNPPALDLSKAATDFSTAIAITSGSGGAQRADIDRVSDDGRARRRNETRPPPEGEKDSDNEDEAGDPDGAEVDEEDVLWRSTWESLSEVHLVPLVPLLLRCEATLTRTCTAEKSRQRILPNPPRTAEVALTTSAPSVDQDLVWAACLRIVDRSSRVCDEVVLTHPARVPR</sequence>
<gene>
    <name evidence="2" type="ORF">DMC30DRAFT_452172</name>
</gene>
<feature type="compositionally biased region" description="Basic and acidic residues" evidence="1">
    <location>
        <begin position="86"/>
        <end position="112"/>
    </location>
</feature>
<evidence type="ECO:0000313" key="3">
    <source>
        <dbReference type="Proteomes" id="UP000311382"/>
    </source>
</evidence>
<name>A0A5C5FNX8_9BASI</name>
<accession>A0A5C5FNX8</accession>
<comment type="caution">
    <text evidence="2">The sequence shown here is derived from an EMBL/GenBank/DDBJ whole genome shotgun (WGS) entry which is preliminary data.</text>
</comment>
<organism evidence="2 3">
    <name type="scientific">Rhodotorula diobovata</name>
    <dbReference type="NCBI Taxonomy" id="5288"/>
    <lineage>
        <taxon>Eukaryota</taxon>
        <taxon>Fungi</taxon>
        <taxon>Dikarya</taxon>
        <taxon>Basidiomycota</taxon>
        <taxon>Pucciniomycotina</taxon>
        <taxon>Microbotryomycetes</taxon>
        <taxon>Sporidiobolales</taxon>
        <taxon>Sporidiobolaceae</taxon>
        <taxon>Rhodotorula</taxon>
    </lineage>
</organism>
<protein>
    <submittedName>
        <fullName evidence="2">Uncharacterized protein</fullName>
    </submittedName>
</protein>
<dbReference type="Proteomes" id="UP000311382">
    <property type="component" value="Unassembled WGS sequence"/>
</dbReference>
<evidence type="ECO:0000256" key="1">
    <source>
        <dbReference type="SAM" id="MobiDB-lite"/>
    </source>
</evidence>
<reference evidence="2 3" key="1">
    <citation type="submission" date="2019-03" db="EMBL/GenBank/DDBJ databases">
        <title>Rhodosporidium diobovatum UCD-FST 08-225 genome sequencing, assembly, and annotation.</title>
        <authorList>
            <person name="Fakankun I.U."/>
            <person name="Fristensky B."/>
            <person name="Levin D.B."/>
        </authorList>
    </citation>
    <scope>NUCLEOTIDE SEQUENCE [LARGE SCALE GENOMIC DNA]</scope>
    <source>
        <strain evidence="2 3">UCD-FST 08-225</strain>
    </source>
</reference>
<proteinExistence type="predicted"/>
<dbReference type="AlphaFoldDB" id="A0A5C5FNX8"/>
<feature type="compositionally biased region" description="Acidic residues" evidence="1">
    <location>
        <begin position="113"/>
        <end position="129"/>
    </location>
</feature>
<feature type="region of interest" description="Disordered" evidence="1">
    <location>
        <begin position="78"/>
        <end position="129"/>
    </location>
</feature>
<evidence type="ECO:0000313" key="2">
    <source>
        <dbReference type="EMBL" id="TNY18577.1"/>
    </source>
</evidence>
<dbReference type="EMBL" id="SOZI01000131">
    <property type="protein sequence ID" value="TNY18577.1"/>
    <property type="molecule type" value="Genomic_DNA"/>
</dbReference>